<name>A0A177A1C0_9PEZI</name>
<reference evidence="1" key="1">
    <citation type="submission" date="2016-03" db="EMBL/GenBank/DDBJ databases">
        <title>Updated assembly of Pseudogymnoascus destructans, the fungus causing white-nose syndrome of bats.</title>
        <authorList>
            <person name="Palmer J.M."/>
            <person name="Drees K.P."/>
            <person name="Foster J.T."/>
            <person name="Lindner D.L."/>
        </authorList>
    </citation>
    <scope>NUCLEOTIDE SEQUENCE [LARGE SCALE GENOMIC DNA]</scope>
    <source>
        <strain evidence="1">20631-21</strain>
    </source>
</reference>
<organism evidence="1">
    <name type="scientific">Pseudogymnoascus destructans</name>
    <dbReference type="NCBI Taxonomy" id="655981"/>
    <lineage>
        <taxon>Eukaryota</taxon>
        <taxon>Fungi</taxon>
        <taxon>Dikarya</taxon>
        <taxon>Ascomycota</taxon>
        <taxon>Pezizomycotina</taxon>
        <taxon>Leotiomycetes</taxon>
        <taxon>Thelebolales</taxon>
        <taxon>Thelebolaceae</taxon>
        <taxon>Pseudogymnoascus</taxon>
    </lineage>
</organism>
<gene>
    <name evidence="1" type="ORF">VC83_07416</name>
</gene>
<protein>
    <submittedName>
        <fullName evidence="1">Uncharacterized protein</fullName>
    </submittedName>
</protein>
<dbReference type="RefSeq" id="XP_024321367.1">
    <property type="nucleotide sequence ID" value="XM_024470988.1"/>
</dbReference>
<sequence>MCDTSIDTRKEKDALYIQQLYNYIAIHYRYYHHFDPYYTVKFSLLISTLPSSALPPFCSDFRALAFAAFCSTALSPCHPLVPFCSFFPIMISNHMPTYPGR</sequence>
<dbReference type="Proteomes" id="UP000077154">
    <property type="component" value="Unassembled WGS sequence"/>
</dbReference>
<proteinExistence type="predicted"/>
<accession>A0A177A1C0</accession>
<dbReference type="EMBL" id="KV441405">
    <property type="protein sequence ID" value="OAF56069.1"/>
    <property type="molecule type" value="Genomic_DNA"/>
</dbReference>
<evidence type="ECO:0000313" key="1">
    <source>
        <dbReference type="EMBL" id="OAF56069.1"/>
    </source>
</evidence>
<dbReference type="AlphaFoldDB" id="A0A177A1C0"/>
<dbReference type="GeneID" id="36290461"/>